<reference evidence="11" key="1">
    <citation type="submission" date="2018-02" db="EMBL/GenBank/DDBJ databases">
        <authorList>
            <person name="Hausmann B."/>
        </authorList>
    </citation>
    <scope>NUCLEOTIDE SEQUENCE [LARGE SCALE GENOMIC DNA]</scope>
    <source>
        <strain evidence="11">Peat soil MAG SbA5</strain>
    </source>
</reference>
<evidence type="ECO:0000259" key="9">
    <source>
        <dbReference type="Pfam" id="PF00266"/>
    </source>
</evidence>
<dbReference type="PANTHER" id="PTHR11601">
    <property type="entry name" value="CYSTEINE DESULFURYLASE FAMILY MEMBER"/>
    <property type="match status" value="1"/>
</dbReference>
<dbReference type="Gene3D" id="1.10.260.50">
    <property type="match status" value="1"/>
</dbReference>
<gene>
    <name evidence="10" type="primary">iscS</name>
    <name evidence="10" type="ORF">SBA5_320043</name>
</gene>
<dbReference type="InterPro" id="IPR015424">
    <property type="entry name" value="PyrdxlP-dep_Trfase"/>
</dbReference>
<proteinExistence type="inferred from homology"/>
<accession>A0A2N9LEF8</accession>
<evidence type="ECO:0000313" key="11">
    <source>
        <dbReference type="Proteomes" id="UP000239735"/>
    </source>
</evidence>
<evidence type="ECO:0000256" key="3">
    <source>
        <dbReference type="ARBA" id="ARBA00022679"/>
    </source>
</evidence>
<dbReference type="AlphaFoldDB" id="A0A2N9LEF8"/>
<evidence type="ECO:0000256" key="2">
    <source>
        <dbReference type="ARBA" id="ARBA00006490"/>
    </source>
</evidence>
<comment type="catalytic activity">
    <reaction evidence="8">
        <text>(sulfur carrier)-H + L-cysteine = (sulfur carrier)-SH + L-alanine</text>
        <dbReference type="Rhea" id="RHEA:43892"/>
        <dbReference type="Rhea" id="RHEA-COMP:14737"/>
        <dbReference type="Rhea" id="RHEA-COMP:14739"/>
        <dbReference type="ChEBI" id="CHEBI:29917"/>
        <dbReference type="ChEBI" id="CHEBI:35235"/>
        <dbReference type="ChEBI" id="CHEBI:57972"/>
        <dbReference type="ChEBI" id="CHEBI:64428"/>
        <dbReference type="EC" id="2.8.1.7"/>
    </reaction>
</comment>
<dbReference type="InterPro" id="IPR016454">
    <property type="entry name" value="Cysteine_dSase"/>
</dbReference>
<evidence type="ECO:0000256" key="6">
    <source>
        <dbReference type="ARBA" id="ARBA00023004"/>
    </source>
</evidence>
<keyword evidence="3 10" id="KW-0808">Transferase</keyword>
<evidence type="ECO:0000256" key="7">
    <source>
        <dbReference type="ARBA" id="ARBA00023014"/>
    </source>
</evidence>
<evidence type="ECO:0000256" key="1">
    <source>
        <dbReference type="ARBA" id="ARBA00001933"/>
    </source>
</evidence>
<protein>
    <submittedName>
        <fullName evidence="10">Putative cysteine desulfurase</fullName>
        <ecNumber evidence="10">2.8.1.7</ecNumber>
    </submittedName>
</protein>
<keyword evidence="6" id="KW-0408">Iron</keyword>
<evidence type="ECO:0000313" key="10">
    <source>
        <dbReference type="EMBL" id="SPE21671.1"/>
    </source>
</evidence>
<evidence type="ECO:0000256" key="8">
    <source>
        <dbReference type="ARBA" id="ARBA00050776"/>
    </source>
</evidence>
<evidence type="ECO:0000256" key="4">
    <source>
        <dbReference type="ARBA" id="ARBA00022723"/>
    </source>
</evidence>
<dbReference type="Pfam" id="PF00266">
    <property type="entry name" value="Aminotran_5"/>
    <property type="match status" value="1"/>
</dbReference>
<keyword evidence="7" id="KW-0411">Iron-sulfur</keyword>
<dbReference type="EMBL" id="OKRB01000089">
    <property type="protein sequence ID" value="SPE21671.1"/>
    <property type="molecule type" value="Genomic_DNA"/>
</dbReference>
<comment type="cofactor">
    <cofactor evidence="1">
        <name>pyridoxal 5'-phosphate</name>
        <dbReference type="ChEBI" id="CHEBI:597326"/>
    </cofactor>
</comment>
<sequence>MRRVYCDANATTPLLPEVMEAMRPYWMEEFGNASSIHLAGQQARKAVDQAREILARFFNCREAEVVFNSGGTEGDNTAIFGLLRTGDHFITTSIEHSAVLRAADRVAERGVEVTFVAPEKNGLIDPESIRAALTPKTRLISVMLANNETGVLQPVEEIGKVAAEAGATFHIDAVQGAGKIPFSVQRFGCHLCSISAHKMYGPKGVGAMYVRRGTPVESLIVGGSHERRRRAGTENVPGIVGLGKATELAMESLEDGTIDCVAALRDRLEAGILQISGTGVNGAGTPRAANTTNIRFEQVEGEALVIALDLKGVAVSGGSACHSGSTEPSHVLMAMGLDKNAARASLRFSLLKTATDEDVDHVLKVVPEAVEHLRALSPVAAGTLG</sequence>
<dbReference type="GO" id="GO:0051536">
    <property type="term" value="F:iron-sulfur cluster binding"/>
    <property type="evidence" value="ECO:0007669"/>
    <property type="project" value="UniProtKB-KW"/>
</dbReference>
<evidence type="ECO:0000256" key="5">
    <source>
        <dbReference type="ARBA" id="ARBA00022898"/>
    </source>
</evidence>
<dbReference type="InterPro" id="IPR000192">
    <property type="entry name" value="Aminotrans_V_dom"/>
</dbReference>
<dbReference type="GO" id="GO:0031071">
    <property type="term" value="F:cysteine desulfurase activity"/>
    <property type="evidence" value="ECO:0007669"/>
    <property type="project" value="UniProtKB-EC"/>
</dbReference>
<organism evidence="10 11">
    <name type="scientific">Candidatus Sulfuritelmatomonas gaucii</name>
    <dbReference type="NCBI Taxonomy" id="2043161"/>
    <lineage>
        <taxon>Bacteria</taxon>
        <taxon>Pseudomonadati</taxon>
        <taxon>Acidobacteriota</taxon>
        <taxon>Terriglobia</taxon>
        <taxon>Terriglobales</taxon>
        <taxon>Acidobacteriaceae</taxon>
        <taxon>Candidatus Sulfuritelmatomonas</taxon>
    </lineage>
</organism>
<feature type="domain" description="Aminotransferase class V" evidence="9">
    <location>
        <begin position="4"/>
        <end position="361"/>
    </location>
</feature>
<dbReference type="OrthoDB" id="9808002at2"/>
<dbReference type="InterPro" id="IPR015422">
    <property type="entry name" value="PyrdxlP-dep_Trfase_small"/>
</dbReference>
<dbReference type="InterPro" id="IPR015421">
    <property type="entry name" value="PyrdxlP-dep_Trfase_major"/>
</dbReference>
<name>A0A2N9LEF8_9BACT</name>
<keyword evidence="5" id="KW-0663">Pyridoxal phosphate</keyword>
<dbReference type="Gene3D" id="3.90.1150.10">
    <property type="entry name" value="Aspartate Aminotransferase, domain 1"/>
    <property type="match status" value="1"/>
</dbReference>
<dbReference type="PANTHER" id="PTHR11601:SF34">
    <property type="entry name" value="CYSTEINE DESULFURASE"/>
    <property type="match status" value="1"/>
</dbReference>
<dbReference type="GO" id="GO:0046872">
    <property type="term" value="F:metal ion binding"/>
    <property type="evidence" value="ECO:0007669"/>
    <property type="project" value="UniProtKB-KW"/>
</dbReference>
<dbReference type="EC" id="2.8.1.7" evidence="10"/>
<dbReference type="Proteomes" id="UP000239735">
    <property type="component" value="Unassembled WGS sequence"/>
</dbReference>
<dbReference type="Gene3D" id="3.40.640.10">
    <property type="entry name" value="Type I PLP-dependent aspartate aminotransferase-like (Major domain)"/>
    <property type="match status" value="1"/>
</dbReference>
<keyword evidence="4" id="KW-0479">Metal-binding</keyword>
<dbReference type="SUPFAM" id="SSF53383">
    <property type="entry name" value="PLP-dependent transferases"/>
    <property type="match status" value="1"/>
</dbReference>
<comment type="similarity">
    <text evidence="2">Belongs to the class-V pyridoxal-phosphate-dependent aminotransferase family. NifS/IscS subfamily.</text>
</comment>
<dbReference type="PIRSF" id="PIRSF005572">
    <property type="entry name" value="NifS"/>
    <property type="match status" value="1"/>
</dbReference>